<dbReference type="Pfam" id="PF08843">
    <property type="entry name" value="AbiEii"/>
    <property type="match status" value="1"/>
</dbReference>
<dbReference type="EMBL" id="JSAN01000143">
    <property type="protein sequence ID" value="KIC70775.1"/>
    <property type="molecule type" value="Genomic_DNA"/>
</dbReference>
<comment type="caution">
    <text evidence="1">The sequence shown here is derived from an EMBL/GenBank/DDBJ whole genome shotgun (WGS) entry which is preliminary data.</text>
</comment>
<dbReference type="Proteomes" id="UP000031465">
    <property type="component" value="Unassembled WGS sequence"/>
</dbReference>
<protein>
    <submittedName>
        <fullName evidence="1">Uncharacterized protein</fullName>
    </submittedName>
</protein>
<evidence type="ECO:0000313" key="2">
    <source>
        <dbReference type="Proteomes" id="UP000031465"/>
    </source>
</evidence>
<evidence type="ECO:0000313" key="1">
    <source>
        <dbReference type="EMBL" id="KIC70775.1"/>
    </source>
</evidence>
<name>A0A0C1JH59_9BACT</name>
<proteinExistence type="predicted"/>
<reference evidence="1 2" key="1">
    <citation type="journal article" date="2014" name="Mol. Biol. Evol.">
        <title>Massive expansion of Ubiquitination-related gene families within the Chlamydiae.</title>
        <authorList>
            <person name="Domman D."/>
            <person name="Collingro A."/>
            <person name="Lagkouvardos I."/>
            <person name="Gehre L."/>
            <person name="Weinmaier T."/>
            <person name="Rattei T."/>
            <person name="Subtil A."/>
            <person name="Horn M."/>
        </authorList>
    </citation>
    <scope>NUCLEOTIDE SEQUENCE [LARGE SCALE GENOMIC DNA]</scope>
    <source>
        <strain evidence="1 2">EI2</strain>
    </source>
</reference>
<dbReference type="PATRIC" id="fig|362787.3.peg.2019"/>
<gene>
    <name evidence="1" type="ORF">DB44_FX00040</name>
</gene>
<dbReference type="AlphaFoldDB" id="A0A0C1JH59"/>
<organism evidence="1 2">
    <name type="scientific">Candidatus Protochlamydia amoebophila</name>
    <dbReference type="NCBI Taxonomy" id="362787"/>
    <lineage>
        <taxon>Bacteria</taxon>
        <taxon>Pseudomonadati</taxon>
        <taxon>Chlamydiota</taxon>
        <taxon>Chlamydiia</taxon>
        <taxon>Parachlamydiales</taxon>
        <taxon>Parachlamydiaceae</taxon>
        <taxon>Candidatus Protochlamydia</taxon>
    </lineage>
</organism>
<dbReference type="InterPro" id="IPR014942">
    <property type="entry name" value="AbiEii"/>
</dbReference>
<accession>A0A0C1JH59</accession>
<sequence>MCLKRGTLLAKYLPLGRETKDLDFFIQKLSNTEKSLESVLRSVCDIDVNDSFVFEIVKVDVLEHIHMAYTGAQISLLAKFGATKTAIRMDLGFGDIVEAIDYQMSLTATTKGPLFESKISLRCYPKEFIFAGKTRDSSFSRRRKYSHEGFS</sequence>